<accession>A0A858RH33</accession>
<evidence type="ECO:0000313" key="4">
    <source>
        <dbReference type="Proteomes" id="UP000501812"/>
    </source>
</evidence>
<name>A0A858RH33_9BACT</name>
<keyword evidence="3" id="KW-0808">Transferase</keyword>
<dbReference type="GO" id="GO:0016740">
    <property type="term" value="F:transferase activity"/>
    <property type="evidence" value="ECO:0007669"/>
    <property type="project" value="UniProtKB-KW"/>
</dbReference>
<proteinExistence type="predicted"/>
<dbReference type="InterPro" id="IPR043129">
    <property type="entry name" value="ATPase_NBD"/>
</dbReference>
<dbReference type="RefSeq" id="WP_169454513.1">
    <property type="nucleotide sequence ID" value="NZ_CP051774.1"/>
</dbReference>
<reference evidence="3 4" key="1">
    <citation type="submission" date="2020-04" db="EMBL/GenBank/DDBJ databases">
        <title>Luteolibacter sp. G-1-1-1 isolated from soil.</title>
        <authorList>
            <person name="Dahal R.H."/>
        </authorList>
    </citation>
    <scope>NUCLEOTIDE SEQUENCE [LARGE SCALE GENOMIC DNA]</scope>
    <source>
        <strain evidence="3 4">G-1-1-1</strain>
    </source>
</reference>
<keyword evidence="4" id="KW-1185">Reference proteome</keyword>
<evidence type="ECO:0000256" key="1">
    <source>
        <dbReference type="SAM" id="MobiDB-lite"/>
    </source>
</evidence>
<organism evidence="3 4">
    <name type="scientific">Luteolibacter luteus</name>
    <dbReference type="NCBI Taxonomy" id="2728835"/>
    <lineage>
        <taxon>Bacteria</taxon>
        <taxon>Pseudomonadati</taxon>
        <taxon>Verrucomicrobiota</taxon>
        <taxon>Verrucomicrobiia</taxon>
        <taxon>Verrucomicrobiales</taxon>
        <taxon>Verrucomicrobiaceae</taxon>
        <taxon>Luteolibacter</taxon>
    </lineage>
</organism>
<dbReference type="InterPro" id="IPR022496">
    <property type="entry name" value="T6A_TsaB"/>
</dbReference>
<dbReference type="KEGG" id="luo:HHL09_10050"/>
<dbReference type="Pfam" id="PF00814">
    <property type="entry name" value="TsaD"/>
    <property type="match status" value="1"/>
</dbReference>
<dbReference type="EMBL" id="CP051774">
    <property type="protein sequence ID" value="QJE96112.1"/>
    <property type="molecule type" value="Genomic_DNA"/>
</dbReference>
<evidence type="ECO:0000313" key="3">
    <source>
        <dbReference type="EMBL" id="QJE96112.1"/>
    </source>
</evidence>
<sequence>MPDAARLFIESSTPRASLALLRGSEVLFEESFTGDRSHNALLFAPLERALNCLTAGESLAGVVIGTGPGSYSGTRVGIAAGQGIAMVHGCPAVGLSTLLAVPSAFGGNALAVGDARRGAVWRVATDDVRDAGAEPALCSLEELTEEIRGFQEKGLTVFSLESVARIGLPAEMAATIVPEHPDALHLARAWRNLPSSERGRISELPPQPAYLRPPHVTEAKPGHPLLRK</sequence>
<gene>
    <name evidence="3" type="primary">tsaB</name>
    <name evidence="3" type="ORF">HHL09_10050</name>
</gene>
<feature type="domain" description="Gcp-like" evidence="2">
    <location>
        <begin position="36"/>
        <end position="144"/>
    </location>
</feature>
<feature type="region of interest" description="Disordered" evidence="1">
    <location>
        <begin position="198"/>
        <end position="228"/>
    </location>
</feature>
<dbReference type="AlphaFoldDB" id="A0A858RH33"/>
<evidence type="ECO:0000259" key="2">
    <source>
        <dbReference type="Pfam" id="PF00814"/>
    </source>
</evidence>
<dbReference type="Proteomes" id="UP000501812">
    <property type="component" value="Chromosome"/>
</dbReference>
<dbReference type="SUPFAM" id="SSF53067">
    <property type="entry name" value="Actin-like ATPase domain"/>
    <property type="match status" value="1"/>
</dbReference>
<dbReference type="NCBIfam" id="TIGR03725">
    <property type="entry name" value="T6A_YeaZ"/>
    <property type="match status" value="1"/>
</dbReference>
<dbReference type="Gene3D" id="3.30.420.40">
    <property type="match status" value="1"/>
</dbReference>
<dbReference type="GO" id="GO:0002949">
    <property type="term" value="P:tRNA threonylcarbamoyladenosine modification"/>
    <property type="evidence" value="ECO:0007669"/>
    <property type="project" value="InterPro"/>
</dbReference>
<protein>
    <submittedName>
        <fullName evidence="3">tRNA (Adenosine(37)-N6)-threonylcarbamoyltransferase complex dimerization subunit type 1 TsaB</fullName>
    </submittedName>
</protein>
<dbReference type="InterPro" id="IPR000905">
    <property type="entry name" value="Gcp-like_dom"/>
</dbReference>